<comment type="caution">
    <text evidence="10">The sequence shown here is derived from an EMBL/GenBank/DDBJ whole genome shotgun (WGS) entry which is preliminary data.</text>
</comment>
<dbReference type="PANTHER" id="PTHR47371">
    <property type="entry name" value="LIPOTEICHOIC ACID SYNTHASE"/>
    <property type="match status" value="1"/>
</dbReference>
<sequence length="825" mass="94630">MKKIKSTVNRKTVINTGILFIIACFINFYLTNKTVFTGVPNIHDTYRTLLSFSTKLAAVSIIILSVYTGANFTKKFSLKMAVSVMIYLVVNYSIVITRNLNNKAFLPADFVKNNFFQSSGLVVIAIILIISLLIKLIIELLKNERLKNIFLFSEESCRSNYLVGLLISILFFKDDNLRTIIQFLIPDLTDSTFNNQYLIDISKVTILITFIIIFIIYCLLRTFSDIKQLNSSLSLSFITSLSLALIFNYSLQYGVKTDTDLLGRYIFPGATTYQIFILTILFLLIYLVFNRYLFSTLFILIIGTAATVANLLKEKMRSEPLLVTDLTWLKEIKLVISFVDEKIIIYIVLTIVAIVAFYFIVKKFVKTTPILSNLKTRIAILFLLGAILFQIFIVFKNEEDKKIQSNIPVISTLNNYLNIEWMGFDVNARYKSLTYVWTKQLTKRIMEKPKDYNKRNVLKIVKKYRNEAEKINKNRENQINSQTVIYVLSESLSNPNRIENVTLSKDLIPNIDQVKSSTTSGLMQSDGYGGGTANMEFESLTGLPFYNFNTGVSTLYTEVLPKMSKVPVISDQFKKSNRIVMHPSLASNYSRYQVYERLGFTKLFFTEGSNEKFKNLGNVGVNMGDSTLYKNILREINPKKNQFFSIITMQNHAPWSIPEPTDISATGTGFSTTENDYLVNYSRLLTHTDKSTKEFLDELEKIDKEITVVFYGDHLPGLYPDSAFKNNPKSQYRTDYFIWSNHRSNSLNYPLVNSSDFTAELLEHTNSKVSPYYALLTQVLKEASVDKENLNSNQEEIANDLKIIQYDLTLGENYLRKQNFFKIGE</sequence>
<dbReference type="AlphaFoldDB" id="A0A854W729"/>
<protein>
    <submittedName>
        <fullName evidence="10">Lipoteichoic acid synthase</fullName>
    </submittedName>
</protein>
<feature type="transmembrane region" description="Helical" evidence="8">
    <location>
        <begin position="296"/>
        <end position="312"/>
    </location>
</feature>
<feature type="transmembrane region" description="Helical" evidence="8">
    <location>
        <begin position="12"/>
        <end position="30"/>
    </location>
</feature>
<evidence type="ECO:0000256" key="1">
    <source>
        <dbReference type="ARBA" id="ARBA00004651"/>
    </source>
</evidence>
<evidence type="ECO:0000256" key="6">
    <source>
        <dbReference type="ARBA" id="ARBA00023136"/>
    </source>
</evidence>
<keyword evidence="5 8" id="KW-1133">Transmembrane helix</keyword>
<dbReference type="Gene3D" id="3.40.720.10">
    <property type="entry name" value="Alkaline Phosphatase, subunit A"/>
    <property type="match status" value="1"/>
</dbReference>
<feature type="transmembrane region" description="Helical" evidence="8">
    <location>
        <begin position="271"/>
        <end position="289"/>
    </location>
</feature>
<dbReference type="Pfam" id="PF00884">
    <property type="entry name" value="Sulfatase"/>
    <property type="match status" value="1"/>
</dbReference>
<evidence type="ECO:0000259" key="9">
    <source>
        <dbReference type="Pfam" id="PF00884"/>
    </source>
</evidence>
<feature type="transmembrane region" description="Helical" evidence="8">
    <location>
        <begin position="343"/>
        <end position="365"/>
    </location>
</feature>
<dbReference type="GO" id="GO:0005886">
    <property type="term" value="C:plasma membrane"/>
    <property type="evidence" value="ECO:0007669"/>
    <property type="project" value="UniProtKB-SubCell"/>
</dbReference>
<dbReference type="PROSITE" id="PS51257">
    <property type="entry name" value="PROKAR_LIPOPROTEIN"/>
    <property type="match status" value="1"/>
</dbReference>
<feature type="transmembrane region" description="Helical" evidence="8">
    <location>
        <begin position="201"/>
        <end position="220"/>
    </location>
</feature>
<evidence type="ECO:0000313" key="10">
    <source>
        <dbReference type="EMBL" id="PCH12170.1"/>
    </source>
</evidence>
<feature type="transmembrane region" description="Helical" evidence="8">
    <location>
        <begin position="76"/>
        <end position="95"/>
    </location>
</feature>
<proteinExistence type="predicted"/>
<comment type="pathway">
    <text evidence="2">Cell wall biogenesis; lipoteichoic acid biosynthesis.</text>
</comment>
<gene>
    <name evidence="10" type="primary">ltaS</name>
    <name evidence="10" type="ORF">A9Y57_00885</name>
</gene>
<feature type="coiled-coil region" evidence="7">
    <location>
        <begin position="454"/>
        <end position="481"/>
    </location>
</feature>
<organism evidence="10 11">
    <name type="scientific">Streptococcus parauberis</name>
    <dbReference type="NCBI Taxonomy" id="1348"/>
    <lineage>
        <taxon>Bacteria</taxon>
        <taxon>Bacillati</taxon>
        <taxon>Bacillota</taxon>
        <taxon>Bacilli</taxon>
        <taxon>Lactobacillales</taxon>
        <taxon>Streptococcaceae</taxon>
        <taxon>Streptococcus</taxon>
    </lineage>
</organism>
<keyword evidence="4 8" id="KW-0812">Transmembrane</keyword>
<keyword evidence="3" id="KW-1003">Cell membrane</keyword>
<evidence type="ECO:0000256" key="8">
    <source>
        <dbReference type="SAM" id="Phobius"/>
    </source>
</evidence>
<evidence type="ECO:0000256" key="5">
    <source>
        <dbReference type="ARBA" id="ARBA00022989"/>
    </source>
</evidence>
<feature type="transmembrane region" description="Helical" evidence="8">
    <location>
        <begin position="377"/>
        <end position="395"/>
    </location>
</feature>
<keyword evidence="7" id="KW-0175">Coiled coil</keyword>
<dbReference type="RefSeq" id="WP_062806690.1">
    <property type="nucleotide sequence ID" value="NZ_LHAC01000011.1"/>
</dbReference>
<dbReference type="Proteomes" id="UP000217465">
    <property type="component" value="Unassembled WGS sequence"/>
</dbReference>
<comment type="subcellular location">
    <subcellularLocation>
        <location evidence="1">Cell membrane</location>
        <topology evidence="1">Multi-pass membrane protein</topology>
    </subcellularLocation>
</comment>
<evidence type="ECO:0000256" key="3">
    <source>
        <dbReference type="ARBA" id="ARBA00022475"/>
    </source>
</evidence>
<feature type="transmembrane region" description="Helical" evidence="8">
    <location>
        <begin position="232"/>
        <end position="251"/>
    </location>
</feature>
<dbReference type="InterPro" id="IPR017850">
    <property type="entry name" value="Alkaline_phosphatase_core_sf"/>
</dbReference>
<dbReference type="EMBL" id="NSGR01000008">
    <property type="protein sequence ID" value="PCH12170.1"/>
    <property type="molecule type" value="Genomic_DNA"/>
</dbReference>
<name>A0A854W729_9STRE</name>
<reference evidence="10 11" key="1">
    <citation type="submission" date="2016-06" db="EMBL/GenBank/DDBJ databases">
        <authorList>
            <person name="Haines A.N."/>
            <person name="Council K.R."/>
        </authorList>
    </citation>
    <scope>NUCLEOTIDE SEQUENCE [LARGE SCALE GENOMIC DNA]</scope>
    <source>
        <strain evidence="10 11">SP158-29</strain>
    </source>
</reference>
<accession>A0A854W729</accession>
<dbReference type="InterPro" id="IPR000917">
    <property type="entry name" value="Sulfatase_N"/>
</dbReference>
<evidence type="ECO:0000256" key="4">
    <source>
        <dbReference type="ARBA" id="ARBA00022692"/>
    </source>
</evidence>
<evidence type="ECO:0000256" key="7">
    <source>
        <dbReference type="SAM" id="Coils"/>
    </source>
</evidence>
<evidence type="ECO:0000256" key="2">
    <source>
        <dbReference type="ARBA" id="ARBA00004936"/>
    </source>
</evidence>
<feature type="domain" description="Sulfatase N-terminal" evidence="9">
    <location>
        <begin position="482"/>
        <end position="766"/>
    </location>
</feature>
<evidence type="ECO:0000313" key="11">
    <source>
        <dbReference type="Proteomes" id="UP000217465"/>
    </source>
</evidence>
<feature type="transmembrane region" description="Helical" evidence="8">
    <location>
        <begin position="50"/>
        <end position="69"/>
    </location>
</feature>
<feature type="transmembrane region" description="Helical" evidence="8">
    <location>
        <begin position="115"/>
        <end position="138"/>
    </location>
</feature>
<keyword evidence="6 8" id="KW-0472">Membrane</keyword>
<dbReference type="CDD" id="cd16015">
    <property type="entry name" value="LTA_synthase"/>
    <property type="match status" value="1"/>
</dbReference>
<dbReference type="InterPro" id="IPR050448">
    <property type="entry name" value="OpgB/LTA_synthase_biosynth"/>
</dbReference>
<feature type="transmembrane region" description="Helical" evidence="8">
    <location>
        <begin position="159"/>
        <end position="181"/>
    </location>
</feature>
<dbReference type="SUPFAM" id="SSF53649">
    <property type="entry name" value="Alkaline phosphatase-like"/>
    <property type="match status" value="1"/>
</dbReference>
<dbReference type="PANTHER" id="PTHR47371:SF3">
    <property type="entry name" value="PHOSPHOGLYCEROL TRANSFERASE I"/>
    <property type="match status" value="1"/>
</dbReference>